<keyword evidence="6" id="KW-1185">Reference proteome</keyword>
<name>A0A941EIJ4_9ACTN</name>
<proteinExistence type="inferred from homology"/>
<comment type="caution">
    <text evidence="5">The sequence shown here is derived from an EMBL/GenBank/DDBJ whole genome shotgun (WGS) entry which is preliminary data.</text>
</comment>
<dbReference type="GO" id="GO:0006865">
    <property type="term" value="P:amino acid transport"/>
    <property type="evidence" value="ECO:0007669"/>
    <property type="project" value="TreeGrafter"/>
</dbReference>
<keyword evidence="3" id="KW-0732">Signal</keyword>
<accession>A0A941EIJ4</accession>
<gene>
    <name evidence="5" type="ORF">KDK95_34510</name>
</gene>
<dbReference type="SMART" id="SM00062">
    <property type="entry name" value="PBPb"/>
    <property type="match status" value="1"/>
</dbReference>
<organism evidence="5 6">
    <name type="scientific">Actinospica acidithermotolerans</name>
    <dbReference type="NCBI Taxonomy" id="2828514"/>
    <lineage>
        <taxon>Bacteria</taxon>
        <taxon>Bacillati</taxon>
        <taxon>Actinomycetota</taxon>
        <taxon>Actinomycetes</taxon>
        <taxon>Catenulisporales</taxon>
        <taxon>Actinospicaceae</taxon>
        <taxon>Actinospica</taxon>
    </lineage>
</organism>
<dbReference type="InterPro" id="IPR051455">
    <property type="entry name" value="Bact_solute-bind_prot3"/>
</dbReference>
<dbReference type="Proteomes" id="UP000676325">
    <property type="component" value="Unassembled WGS sequence"/>
</dbReference>
<keyword evidence="2" id="KW-0813">Transport</keyword>
<dbReference type="EMBL" id="JAGSOH010000259">
    <property type="protein sequence ID" value="MBR7831458.1"/>
    <property type="molecule type" value="Genomic_DNA"/>
</dbReference>
<evidence type="ECO:0000313" key="6">
    <source>
        <dbReference type="Proteomes" id="UP000676325"/>
    </source>
</evidence>
<evidence type="ECO:0000256" key="1">
    <source>
        <dbReference type="ARBA" id="ARBA00010333"/>
    </source>
</evidence>
<dbReference type="PANTHER" id="PTHR30085:SF6">
    <property type="entry name" value="ABC TRANSPORTER GLUTAMINE-BINDING PROTEIN GLNH"/>
    <property type="match status" value="1"/>
</dbReference>
<protein>
    <submittedName>
        <fullName evidence="5">Transporter substrate-binding domain-containing protein</fullName>
    </submittedName>
</protein>
<dbReference type="Pfam" id="PF00497">
    <property type="entry name" value="SBP_bac_3"/>
    <property type="match status" value="1"/>
</dbReference>
<dbReference type="InterPro" id="IPR001638">
    <property type="entry name" value="Solute-binding_3/MltF_N"/>
</dbReference>
<comment type="similarity">
    <text evidence="1">Belongs to the bacterial solute-binding protein 3 family.</text>
</comment>
<dbReference type="GO" id="GO:0005576">
    <property type="term" value="C:extracellular region"/>
    <property type="evidence" value="ECO:0007669"/>
    <property type="project" value="TreeGrafter"/>
</dbReference>
<evidence type="ECO:0000256" key="2">
    <source>
        <dbReference type="ARBA" id="ARBA00022448"/>
    </source>
</evidence>
<evidence type="ECO:0000313" key="5">
    <source>
        <dbReference type="EMBL" id="MBR7831458.1"/>
    </source>
</evidence>
<dbReference type="Gene3D" id="3.40.190.10">
    <property type="entry name" value="Periplasmic binding protein-like II"/>
    <property type="match status" value="2"/>
</dbReference>
<dbReference type="SUPFAM" id="SSF53850">
    <property type="entry name" value="Periplasmic binding protein-like II"/>
    <property type="match status" value="1"/>
</dbReference>
<reference evidence="5" key="1">
    <citation type="submission" date="2021-04" db="EMBL/GenBank/DDBJ databases">
        <title>Genome based classification of Actinospica acidithermotolerans sp. nov., an actinobacterium isolated from an Indonesian hot spring.</title>
        <authorList>
            <person name="Kusuma A.B."/>
            <person name="Putra K.E."/>
            <person name="Nafisah S."/>
            <person name="Loh J."/>
            <person name="Nouioui I."/>
            <person name="Goodfellow M."/>
        </authorList>
    </citation>
    <scope>NUCLEOTIDE SEQUENCE</scope>
    <source>
        <strain evidence="5">MGRD01-02</strain>
    </source>
</reference>
<dbReference type="AlphaFoldDB" id="A0A941EIJ4"/>
<dbReference type="PANTHER" id="PTHR30085">
    <property type="entry name" value="AMINO ACID ABC TRANSPORTER PERMEASE"/>
    <property type="match status" value="1"/>
</dbReference>
<evidence type="ECO:0000256" key="3">
    <source>
        <dbReference type="ARBA" id="ARBA00022729"/>
    </source>
</evidence>
<sequence>MNSSINLAQSQTWTRMKQRNDNAGQIIIGVKADQPGLGYFDAGKNTYTGFDILIAQLVAAGLGFSTSQIQFSPVASQDRETELENGTVDLVVASYSYNATRAKLVSFAGPYLTTPEALLVTKSNTAITGVSSITGSTRVCEVSNSSQVGDVQLQQPVVKNTYGECVSALKSGQADVIYTDYALLLGYAAQDPADLKVINTGQGTQYYGIGLPLGDSLLQQTIDGLLTTAISNGTWRAIFNSTLAPEELKADPPKVGTWPTTS</sequence>
<dbReference type="RefSeq" id="WP_212522565.1">
    <property type="nucleotide sequence ID" value="NZ_JAGSOH010000259.1"/>
</dbReference>
<dbReference type="GO" id="GO:0030288">
    <property type="term" value="C:outer membrane-bounded periplasmic space"/>
    <property type="evidence" value="ECO:0007669"/>
    <property type="project" value="TreeGrafter"/>
</dbReference>
<evidence type="ECO:0000259" key="4">
    <source>
        <dbReference type="SMART" id="SM00062"/>
    </source>
</evidence>
<feature type="domain" description="Solute-binding protein family 3/N-terminal" evidence="4">
    <location>
        <begin position="25"/>
        <end position="246"/>
    </location>
</feature>